<dbReference type="SUPFAM" id="SSF56112">
    <property type="entry name" value="Protein kinase-like (PK-like)"/>
    <property type="match status" value="1"/>
</dbReference>
<dbReference type="Proteomes" id="UP000070260">
    <property type="component" value="Chromosome"/>
</dbReference>
<dbReference type="EMBL" id="CP010994">
    <property type="protein sequence ID" value="AMN34533.1"/>
    <property type="molecule type" value="Genomic_DNA"/>
</dbReference>
<name>A0A127EF01_CLOPF</name>
<dbReference type="OrthoDB" id="334783at2"/>
<dbReference type="AlphaFoldDB" id="A0A127EF01"/>
<dbReference type="PANTHER" id="PTHR21310">
    <property type="entry name" value="AMINOGLYCOSIDE PHOSPHOTRANSFERASE-RELATED-RELATED"/>
    <property type="match status" value="1"/>
</dbReference>
<dbReference type="RefSeq" id="WP_061426245.1">
    <property type="nucleotide sequence ID" value="NZ_CATNZO010000001.1"/>
</dbReference>
<evidence type="ECO:0000259" key="1">
    <source>
        <dbReference type="Pfam" id="PF01636"/>
    </source>
</evidence>
<gene>
    <name evidence="2" type="ORF">JFP838_01790</name>
</gene>
<dbReference type="PATRIC" id="fig|1502.177.peg.337"/>
<dbReference type="InterPro" id="IPR051678">
    <property type="entry name" value="AGP_Transferase"/>
</dbReference>
<accession>A0A127EF01</accession>
<protein>
    <recommendedName>
        <fullName evidence="1">Aminoglycoside phosphotransferase domain-containing protein</fullName>
    </recommendedName>
</protein>
<dbReference type="PANTHER" id="PTHR21310:SF15">
    <property type="entry name" value="AMINOGLYCOSIDE PHOSPHOTRANSFERASE DOMAIN-CONTAINING PROTEIN"/>
    <property type="match status" value="1"/>
</dbReference>
<proteinExistence type="predicted"/>
<organism evidence="2 3">
    <name type="scientific">Clostridium perfringens</name>
    <dbReference type="NCBI Taxonomy" id="1502"/>
    <lineage>
        <taxon>Bacteria</taxon>
        <taxon>Bacillati</taxon>
        <taxon>Bacillota</taxon>
        <taxon>Clostridia</taxon>
        <taxon>Eubacteriales</taxon>
        <taxon>Clostridiaceae</taxon>
        <taxon>Clostridium</taxon>
    </lineage>
</organism>
<sequence>MNKDSNLFKELTDFELRKIITNHFGHNTKFKANLINGGLFNTTYLIKLLNTKEKFILRVGPINTNLLLPFELNLMKGEEYVYSLCEDRNIPSSKVLKCDESKNLISRDYMIIEYIDSKPLCELKLDKEIENSLYKKTGKYTRKLHQITANQFGRVYDVLKGNGFNSWSEFMLNEFQKIRIKLHEYKVFTTEELDCFESIIRDNSQVLDEIKEPHLVHCDLWTGNILVKDYNSKNPKVAAIIDIDRALFGDIDFDFANPWIINESFLKGYGIELKDSPEKIIRKNIYRLIYYLIESYVWKVQYNNPDISDKEKIKALKLIRYFK</sequence>
<feature type="domain" description="Aminoglycoside phosphotransferase" evidence="1">
    <location>
        <begin position="34"/>
        <end position="259"/>
    </location>
</feature>
<dbReference type="InterPro" id="IPR011009">
    <property type="entry name" value="Kinase-like_dom_sf"/>
</dbReference>
<evidence type="ECO:0000313" key="2">
    <source>
        <dbReference type="EMBL" id="AMN34533.1"/>
    </source>
</evidence>
<dbReference type="Pfam" id="PF01636">
    <property type="entry name" value="APH"/>
    <property type="match status" value="1"/>
</dbReference>
<reference evidence="2 3" key="1">
    <citation type="journal article" date="2016" name="PLoS ONE">
        <title>Plasmid Characterization and Chromosome Analysis of Two netF+ Clostridium perfringens Isolates Associated with Foal and Canine Necrotizing Enteritis.</title>
        <authorList>
            <person name="Mehdizadeh Gohari I."/>
            <person name="Kropinski A.M."/>
            <person name="Weese S.J."/>
            <person name="Parreira V.R."/>
            <person name="Whitehead A.E."/>
            <person name="Boerlin P."/>
            <person name="Prescott J.F."/>
        </authorList>
    </citation>
    <scope>NUCLEOTIDE SEQUENCE [LARGE SCALE GENOMIC DNA]</scope>
    <source>
        <strain evidence="2 3">JP838</strain>
    </source>
</reference>
<dbReference type="Gene3D" id="3.30.200.20">
    <property type="entry name" value="Phosphorylase Kinase, domain 1"/>
    <property type="match status" value="1"/>
</dbReference>
<dbReference type="InterPro" id="IPR002575">
    <property type="entry name" value="Aminoglycoside_PTrfase"/>
</dbReference>
<dbReference type="Gene3D" id="3.90.1200.10">
    <property type="match status" value="1"/>
</dbReference>
<evidence type="ECO:0000313" key="3">
    <source>
        <dbReference type="Proteomes" id="UP000070260"/>
    </source>
</evidence>